<evidence type="ECO:0000256" key="7">
    <source>
        <dbReference type="ARBA" id="ARBA00023242"/>
    </source>
</evidence>
<keyword evidence="5" id="KW-0677">Repeat</keyword>
<evidence type="ECO:0000256" key="2">
    <source>
        <dbReference type="ARBA" id="ARBA00022517"/>
    </source>
</evidence>
<dbReference type="GO" id="GO:2000234">
    <property type="term" value="P:positive regulation of rRNA processing"/>
    <property type="evidence" value="ECO:0007669"/>
    <property type="project" value="TreeGrafter"/>
</dbReference>
<dbReference type="GO" id="GO:0006364">
    <property type="term" value="P:rRNA processing"/>
    <property type="evidence" value="ECO:0007669"/>
    <property type="project" value="UniProtKB-KW"/>
</dbReference>
<keyword evidence="3" id="KW-0698">rRNA processing</keyword>
<gene>
    <name evidence="9" type="ORF">CANARDRAFT_21931</name>
</gene>
<evidence type="ECO:0000256" key="5">
    <source>
        <dbReference type="ARBA" id="ARBA00022737"/>
    </source>
</evidence>
<keyword evidence="7" id="KW-0539">Nucleus</keyword>
<dbReference type="OrthoDB" id="4096at2759"/>
<proteinExistence type="predicted"/>
<dbReference type="EMBL" id="KV453849">
    <property type="protein sequence ID" value="ODV86951.1"/>
    <property type="molecule type" value="Genomic_DNA"/>
</dbReference>
<evidence type="ECO:0000313" key="9">
    <source>
        <dbReference type="EMBL" id="ODV86951.1"/>
    </source>
</evidence>
<dbReference type="InterPro" id="IPR001680">
    <property type="entry name" value="WD40_rpt"/>
</dbReference>
<accession>A0A1E4T5F3</accession>
<dbReference type="GO" id="GO:0045943">
    <property type="term" value="P:positive regulation of transcription by RNA polymerase I"/>
    <property type="evidence" value="ECO:0007669"/>
    <property type="project" value="InterPro"/>
</dbReference>
<dbReference type="InterPro" id="IPR036322">
    <property type="entry name" value="WD40_repeat_dom_sf"/>
</dbReference>
<dbReference type="AlphaFoldDB" id="A0A1E4T5F3"/>
<dbReference type="SMART" id="SM00320">
    <property type="entry name" value="WD40"/>
    <property type="match status" value="2"/>
</dbReference>
<evidence type="ECO:0000313" key="10">
    <source>
        <dbReference type="Proteomes" id="UP000094801"/>
    </source>
</evidence>
<dbReference type="Proteomes" id="UP000094801">
    <property type="component" value="Unassembled WGS sequence"/>
</dbReference>
<dbReference type="STRING" id="983967.A0A1E4T5F3"/>
<keyword evidence="4 8" id="KW-0853">WD repeat</keyword>
<reference evidence="10" key="1">
    <citation type="submission" date="2016-04" db="EMBL/GenBank/DDBJ databases">
        <title>Comparative genomics of biotechnologically important yeasts.</title>
        <authorList>
            <consortium name="DOE Joint Genome Institute"/>
            <person name="Riley R."/>
            <person name="Haridas S."/>
            <person name="Wolfe K.H."/>
            <person name="Lopes M.R."/>
            <person name="Hittinger C.T."/>
            <person name="Goker M."/>
            <person name="Salamov A."/>
            <person name="Wisecaver J."/>
            <person name="Long T.M."/>
            <person name="Aerts A.L."/>
            <person name="Barry K."/>
            <person name="Choi C."/>
            <person name="Clum A."/>
            <person name="Coughlan A.Y."/>
            <person name="Deshpande S."/>
            <person name="Douglass A.P."/>
            <person name="Hanson S.J."/>
            <person name="Klenk H.-P."/>
            <person name="Labutti K."/>
            <person name="Lapidus A."/>
            <person name="Lindquist E."/>
            <person name="Lipzen A."/>
            <person name="Meier-Kolthoff J.P."/>
            <person name="Ohm R.A."/>
            <person name="Otillar R.P."/>
            <person name="Pangilinan J."/>
            <person name="Peng Y."/>
            <person name="Rokas A."/>
            <person name="Rosa C.A."/>
            <person name="Scheuner C."/>
            <person name="Sibirny A.A."/>
            <person name="Slot J.C."/>
            <person name="Stielow J.B."/>
            <person name="Sun H."/>
            <person name="Kurtzman C.P."/>
            <person name="Blackwell M."/>
            <person name="Grigoriev I.V."/>
            <person name="Jeffries T.W."/>
        </authorList>
    </citation>
    <scope>NUCLEOTIDE SEQUENCE [LARGE SCALE GENOMIC DNA]</scope>
    <source>
        <strain evidence="10">NRRL YB-2248</strain>
    </source>
</reference>
<sequence>MTVSANDWKLNFSSGGRVLPNGQAISPDGKYSIVLFKSQIRVYSLATRQSIRSIKLDIDLSNLIDVSISDNHGSLIYLFTSSSKVLVINWKEKLVNPIVDSFDLQIDSATYGSPVKFIKFDESEDNFYFLTGKSTSSSQNQKVPHTRYVMKLSRDSDATELATVKNVVMHAISIDRSKLAFLTNKNQLVYVGIYGDEQVVIDKDVSFPFRTAVTSLAVANDDNGIIALGTISGIIQVIYVADKDKPQRLLKWHLDQVKALTFNHDDTYLLSSGLERVLVFWQLETDKQQFLPRLNGTVNKIIIDKRNEDLYGIVTSINSENDLEYLVLSSVDLTSRLNVSGVRPKFATSIHTIEKDKKRLLKQDPQLDSETISKIKHDYTSSFEVHSLSKQLYIPYGAFLQAYDPIKNEQSFVTSTAPTIQAGKVKSETLIQDSSIELFSFTNDGKWMCTFDKLVTPELDNLLSEKDIKYSLKFWKYVENSNSKNTETGHWSLSTKIIDPHGSGVPIVSIIPSPSSYQDGLAFLTADNKGGLRLWRPRIPKEIYNKIAKDTSNKKLQQTAWTLRKVRNGSGRFETNSVSTAWSQDSSIIALGQETSITLIDVNSFVDLQDVQLPSLAGSRIRLLRILDNNLIVLTKNRLVSFDLLTFQSNKLAVKVNTPQGGKNLMCVDDERNLICFAAIYYTNTYDLKTRVFIFSPTELQPVFIADHDAAITSVRYSTAHSSFILIDTDAKIGILSSVAGDNKFIEDDEELDKAFEMSTLLSNAKQISSIKRAGDDGADEMETDGDELTHKLLNASLFEPVLENLEGLPIEALFDRVMRII</sequence>
<evidence type="ECO:0000256" key="4">
    <source>
        <dbReference type="ARBA" id="ARBA00022574"/>
    </source>
</evidence>
<evidence type="ECO:0000256" key="1">
    <source>
        <dbReference type="ARBA" id="ARBA00004604"/>
    </source>
</evidence>
<dbReference type="GO" id="GO:0003723">
    <property type="term" value="F:RNA binding"/>
    <property type="evidence" value="ECO:0007669"/>
    <property type="project" value="InterPro"/>
</dbReference>
<evidence type="ECO:0000256" key="8">
    <source>
        <dbReference type="PROSITE-ProRule" id="PRU00221"/>
    </source>
</evidence>
<comment type="subcellular location">
    <subcellularLocation>
        <location evidence="1">Nucleus</location>
        <location evidence="1">Nucleolus</location>
    </subcellularLocation>
</comment>
<evidence type="ECO:0000256" key="6">
    <source>
        <dbReference type="ARBA" id="ARBA00023163"/>
    </source>
</evidence>
<dbReference type="PANTHER" id="PTHR44215">
    <property type="entry name" value="WD REPEAT-CONTAINING PROTEIN 75"/>
    <property type="match status" value="1"/>
</dbReference>
<dbReference type="InterPro" id="IPR053826">
    <property type="entry name" value="WDR75"/>
</dbReference>
<keyword evidence="10" id="KW-1185">Reference proteome</keyword>
<dbReference type="PROSITE" id="PS50082">
    <property type="entry name" value="WD_REPEATS_2"/>
    <property type="match status" value="1"/>
</dbReference>
<organism evidence="9 10">
    <name type="scientific">[Candida] arabinofermentans NRRL YB-2248</name>
    <dbReference type="NCBI Taxonomy" id="983967"/>
    <lineage>
        <taxon>Eukaryota</taxon>
        <taxon>Fungi</taxon>
        <taxon>Dikarya</taxon>
        <taxon>Ascomycota</taxon>
        <taxon>Saccharomycotina</taxon>
        <taxon>Pichiomycetes</taxon>
        <taxon>Pichiales</taxon>
        <taxon>Pichiaceae</taxon>
        <taxon>Ogataea</taxon>
        <taxon>Ogataea/Candida clade</taxon>
    </lineage>
</organism>
<feature type="repeat" description="WD" evidence="8">
    <location>
        <begin position="250"/>
        <end position="291"/>
    </location>
</feature>
<dbReference type="PANTHER" id="PTHR44215:SF1">
    <property type="entry name" value="WD REPEAT-CONTAINING PROTEIN 75"/>
    <property type="match status" value="1"/>
</dbReference>
<dbReference type="SUPFAM" id="SSF50978">
    <property type="entry name" value="WD40 repeat-like"/>
    <property type="match status" value="2"/>
</dbReference>
<protein>
    <submittedName>
        <fullName evidence="9">Uncharacterized protein</fullName>
    </submittedName>
</protein>
<name>A0A1E4T5F3_9ASCO</name>
<keyword evidence="6" id="KW-0804">Transcription</keyword>
<dbReference type="GO" id="GO:0032040">
    <property type="term" value="C:small-subunit processome"/>
    <property type="evidence" value="ECO:0007669"/>
    <property type="project" value="InterPro"/>
</dbReference>
<dbReference type="InterPro" id="IPR015943">
    <property type="entry name" value="WD40/YVTN_repeat-like_dom_sf"/>
</dbReference>
<evidence type="ECO:0000256" key="3">
    <source>
        <dbReference type="ARBA" id="ARBA00022552"/>
    </source>
</evidence>
<keyword evidence="2" id="KW-0690">Ribosome biogenesis</keyword>
<dbReference type="Gene3D" id="2.130.10.10">
    <property type="entry name" value="YVTN repeat-like/Quinoprotein amine dehydrogenase"/>
    <property type="match status" value="1"/>
</dbReference>